<keyword evidence="3" id="KW-1185">Reference proteome</keyword>
<dbReference type="KEGG" id="tot:TOT_010000521"/>
<dbReference type="Pfam" id="PF04385">
    <property type="entry name" value="FAINT"/>
    <property type="match status" value="1"/>
</dbReference>
<dbReference type="AlphaFoldDB" id="J4C7H7"/>
<evidence type="ECO:0000256" key="1">
    <source>
        <dbReference type="SAM" id="SignalP"/>
    </source>
</evidence>
<evidence type="ECO:0000313" key="2">
    <source>
        <dbReference type="EMBL" id="BAM39058.1"/>
    </source>
</evidence>
<reference evidence="2 3" key="1">
    <citation type="journal article" date="2012" name="MBio">
        <title>Comparative genome analysis of three eukaryotic parasites with differing abilities to transform leukocytes reveals key mediators of Theileria-induced leukocyte transformation.</title>
        <authorList>
            <person name="Hayashida K."/>
            <person name="Hara Y."/>
            <person name="Abe T."/>
            <person name="Yamasaki C."/>
            <person name="Toyoda A."/>
            <person name="Kosuge T."/>
            <person name="Suzuki Y."/>
            <person name="Sato Y."/>
            <person name="Kawashima S."/>
            <person name="Katayama T."/>
            <person name="Wakaguri H."/>
            <person name="Inoue N."/>
            <person name="Homma K."/>
            <person name="Tada-Umezaki M."/>
            <person name="Yagi Y."/>
            <person name="Fujii Y."/>
            <person name="Habara T."/>
            <person name="Kanehisa M."/>
            <person name="Watanabe H."/>
            <person name="Ito K."/>
            <person name="Gojobori T."/>
            <person name="Sugawara H."/>
            <person name="Imanishi T."/>
            <person name="Weir W."/>
            <person name="Gardner M."/>
            <person name="Pain A."/>
            <person name="Shiels B."/>
            <person name="Hattori M."/>
            <person name="Nene V."/>
            <person name="Sugimoto C."/>
        </authorList>
    </citation>
    <scope>NUCLEOTIDE SEQUENCE [LARGE SCALE GENOMIC DNA]</scope>
    <source>
        <strain evidence="2 3">Shintoku</strain>
    </source>
</reference>
<feature type="chain" id="PRO_5003777963" evidence="1">
    <location>
        <begin position="25"/>
        <end position="475"/>
    </location>
</feature>
<protein>
    <submittedName>
        <fullName evidence="2">Uncharacterized protein</fullName>
    </submittedName>
</protein>
<keyword evidence="1" id="KW-0732">Signal</keyword>
<dbReference type="Proteomes" id="UP000003786">
    <property type="component" value="Chromosome 1"/>
</dbReference>
<dbReference type="RefSeq" id="XP_009689359.1">
    <property type="nucleotide sequence ID" value="XM_009691064.1"/>
</dbReference>
<dbReference type="GeneID" id="20713425"/>
<dbReference type="EMBL" id="AP011946">
    <property type="protein sequence ID" value="BAM39058.1"/>
    <property type="molecule type" value="Genomic_DNA"/>
</dbReference>
<gene>
    <name evidence="2" type="ORF">TOT_010000521</name>
</gene>
<name>J4C7H7_THEOR</name>
<organism evidence="2 3">
    <name type="scientific">Theileria orientalis strain Shintoku</name>
    <dbReference type="NCBI Taxonomy" id="869250"/>
    <lineage>
        <taxon>Eukaryota</taxon>
        <taxon>Sar</taxon>
        <taxon>Alveolata</taxon>
        <taxon>Apicomplexa</taxon>
        <taxon>Aconoidasida</taxon>
        <taxon>Piroplasmida</taxon>
        <taxon>Theileriidae</taxon>
        <taxon>Theileria</taxon>
    </lineage>
</organism>
<sequence>MKFSLFSTALFLCVVLTNRSFVRCSLRLQDDPKSSSNTKDEPSFASLAKVAFESDDPSFYKKTPKHDFSSLAELAHELEYLSNLKTTTEKNNFAALSKLAFELDDLKNPKKSKSDEFGSLTKAAYELDELSDFRKSSVKHDYASVAKLAFQLDDLSPYKKSDGHNYASLAKLAFESDVSPAPAKPSKKPTSDPAVDELKELFENLKFFATTTTTTFHNAKAGTLHLSFSDELRPLNDDQYNVEKELNLVDFYFRPSFNCEVVKYRDVTVWKKGDSDVKVPSTVTFDMDEKELVVRDDSRHVTYREMANGSWRLLSVEVFSTKDLYYDALDSELFKAFNLPLSVPLPLEFYLSITMMTKALNIYTRHGDNLIMTNNLAAYELDRIGKFRSIYVFKFHASTKCVGVEFQGRRIWSRELNDDTPLLDDECTKEYPLRVVFNTRSNAVYVMFRNTYFVCVRQLHGFFLFKVNLLKFTWF</sequence>
<proteinExistence type="predicted"/>
<dbReference type="OrthoDB" id="10397286at2759"/>
<dbReference type="VEuPathDB" id="PiroplasmaDB:TOT_010000521"/>
<dbReference type="InterPro" id="IPR007480">
    <property type="entry name" value="DUF529"/>
</dbReference>
<accession>J4C7H7</accession>
<feature type="signal peptide" evidence="1">
    <location>
        <begin position="1"/>
        <end position="24"/>
    </location>
</feature>
<evidence type="ECO:0000313" key="3">
    <source>
        <dbReference type="Proteomes" id="UP000003786"/>
    </source>
</evidence>